<keyword evidence="7" id="KW-1185">Reference proteome</keyword>
<feature type="domain" description="POX" evidence="5">
    <location>
        <begin position="135"/>
        <end position="263"/>
    </location>
</feature>
<protein>
    <submittedName>
        <fullName evidence="6">BEL1-like homeodomain protein 8</fullName>
    </submittedName>
</protein>
<name>A0A834SKY3_9FABA</name>
<evidence type="ECO:0000259" key="5">
    <source>
        <dbReference type="SMART" id="SM00574"/>
    </source>
</evidence>
<keyword evidence="2 6" id="KW-0371">Homeobox</keyword>
<evidence type="ECO:0000313" key="7">
    <source>
        <dbReference type="Proteomes" id="UP000634136"/>
    </source>
</evidence>
<dbReference type="AlphaFoldDB" id="A0A834SKY3"/>
<dbReference type="InterPro" id="IPR006563">
    <property type="entry name" value="POX_dom"/>
</dbReference>
<organism evidence="6 7">
    <name type="scientific">Senna tora</name>
    <dbReference type="NCBI Taxonomy" id="362788"/>
    <lineage>
        <taxon>Eukaryota</taxon>
        <taxon>Viridiplantae</taxon>
        <taxon>Streptophyta</taxon>
        <taxon>Embryophyta</taxon>
        <taxon>Tracheophyta</taxon>
        <taxon>Spermatophyta</taxon>
        <taxon>Magnoliopsida</taxon>
        <taxon>eudicotyledons</taxon>
        <taxon>Gunneridae</taxon>
        <taxon>Pentapetalae</taxon>
        <taxon>rosids</taxon>
        <taxon>fabids</taxon>
        <taxon>Fabales</taxon>
        <taxon>Fabaceae</taxon>
        <taxon>Caesalpinioideae</taxon>
        <taxon>Cassia clade</taxon>
        <taxon>Senna</taxon>
    </lineage>
</organism>
<sequence length="473" mass="52479">MGIGQAEAEAAPQLATEKLGLNGACGIRYKSGLQGERGVGSGSDVPGFNPDLVQVRSVRNANMLLEQPFYSSEMLNFSTSSNPNFFEPSSSTSSRVMMSPQLPLVFPHSLDIHSSPELRNSGCDWMLNNDASTHSASAETNPNSIFIPDELAGLQSGPGEMHHNSLQDIMTSPMQQGHGIWVENQLVFLPNNVNQLPQNSLRCKKTSDQFLVMRRYKQHHQQMQMVVSSFESVAGLSSATPYVSKALKSVSRHFKCLESAISDQLKRIRQVLAEELSGGSSKMESNMGRVRLMEQSFERNKFIMGSSSSTATAAGFNFEQQQQQQAWRPQQKGLPERAVAILRAWYPTDADKHMLAARTGLSRNQRIYNNTIQVQCSEIGSVETNVEEVEAQHWNQEKRSKVEYCEVASSMEEEEETATGFVPYRRSEVGGVGSVSLTLGLRHGVELGAQSHHHQLRRHFAGQIINHFNLLPN</sequence>
<proteinExistence type="predicted"/>
<dbReference type="GO" id="GO:0003677">
    <property type="term" value="F:DNA binding"/>
    <property type="evidence" value="ECO:0007669"/>
    <property type="project" value="UniProtKB-KW"/>
</dbReference>
<evidence type="ECO:0000256" key="2">
    <source>
        <dbReference type="ARBA" id="ARBA00023155"/>
    </source>
</evidence>
<evidence type="ECO:0000256" key="1">
    <source>
        <dbReference type="ARBA" id="ARBA00023125"/>
    </source>
</evidence>
<gene>
    <name evidence="6" type="ORF">G2W53_037778</name>
</gene>
<accession>A0A834SKY3</accession>
<reference evidence="6" key="1">
    <citation type="submission" date="2020-09" db="EMBL/GenBank/DDBJ databases">
        <title>Genome-Enabled Discovery of Anthraquinone Biosynthesis in Senna tora.</title>
        <authorList>
            <person name="Kang S.-H."/>
            <person name="Pandey R.P."/>
            <person name="Lee C.-M."/>
            <person name="Sim J.-S."/>
            <person name="Jeong J.-T."/>
            <person name="Choi B.-S."/>
            <person name="Jung M."/>
            <person name="Ginzburg D."/>
            <person name="Zhao K."/>
            <person name="Won S.Y."/>
            <person name="Oh T.-J."/>
            <person name="Yu Y."/>
            <person name="Kim N.-H."/>
            <person name="Lee O.R."/>
            <person name="Lee T.-H."/>
            <person name="Bashyal P."/>
            <person name="Kim T.-S."/>
            <person name="Lee W.-H."/>
            <person name="Kawkins C."/>
            <person name="Kim C.-K."/>
            <person name="Kim J.S."/>
            <person name="Ahn B.O."/>
            <person name="Rhee S.Y."/>
            <person name="Sohng J.K."/>
        </authorList>
    </citation>
    <scope>NUCLEOTIDE SEQUENCE</scope>
    <source>
        <tissue evidence="6">Leaf</tissue>
    </source>
</reference>
<dbReference type="OrthoDB" id="10056939at2759"/>
<keyword evidence="4" id="KW-0539">Nucleus</keyword>
<keyword evidence="1 6" id="KW-0238">DNA-binding</keyword>
<evidence type="ECO:0000256" key="4">
    <source>
        <dbReference type="ARBA" id="ARBA00023242"/>
    </source>
</evidence>
<dbReference type="PANTHER" id="PTHR11850">
    <property type="entry name" value="HOMEOBOX PROTEIN TRANSCRIPTION FACTORS"/>
    <property type="match status" value="1"/>
</dbReference>
<dbReference type="Gene3D" id="1.10.10.60">
    <property type="entry name" value="Homeodomain-like"/>
    <property type="match status" value="1"/>
</dbReference>
<comment type="caution">
    <text evidence="6">The sequence shown here is derived from an EMBL/GenBank/DDBJ whole genome shotgun (WGS) entry which is preliminary data.</text>
</comment>
<dbReference type="InterPro" id="IPR050224">
    <property type="entry name" value="TALE_homeobox"/>
</dbReference>
<evidence type="ECO:0000313" key="6">
    <source>
        <dbReference type="EMBL" id="KAF7805617.1"/>
    </source>
</evidence>
<dbReference type="Pfam" id="PF07526">
    <property type="entry name" value="POX"/>
    <property type="match status" value="1"/>
</dbReference>
<dbReference type="Proteomes" id="UP000634136">
    <property type="component" value="Unassembled WGS sequence"/>
</dbReference>
<evidence type="ECO:0000256" key="3">
    <source>
        <dbReference type="ARBA" id="ARBA00023163"/>
    </source>
</evidence>
<keyword evidence="3" id="KW-0804">Transcription</keyword>
<dbReference type="SMART" id="SM00574">
    <property type="entry name" value="POX"/>
    <property type="match status" value="1"/>
</dbReference>
<dbReference type="EMBL" id="JAAIUW010000012">
    <property type="protein sequence ID" value="KAF7805617.1"/>
    <property type="molecule type" value="Genomic_DNA"/>
</dbReference>